<name>A0AAE1KTB9_PETCI</name>
<accession>A0AAE1KTB9</accession>
<evidence type="ECO:0008006" key="8">
    <source>
        <dbReference type="Google" id="ProtNLM"/>
    </source>
</evidence>
<dbReference type="Gene3D" id="3.40.50.150">
    <property type="entry name" value="Vaccinia Virus protein VP39"/>
    <property type="match status" value="1"/>
</dbReference>
<evidence type="ECO:0000256" key="3">
    <source>
        <dbReference type="ARBA" id="ARBA00022691"/>
    </source>
</evidence>
<protein>
    <recommendedName>
        <fullName evidence="8">DNA methyltransferase 2</fullName>
    </recommendedName>
</protein>
<comment type="similarity">
    <text evidence="4 5">Belongs to the class I-like SAM-binding methyltransferase superfamily. C5-methyltransferase family.</text>
</comment>
<reference evidence="6" key="1">
    <citation type="submission" date="2023-10" db="EMBL/GenBank/DDBJ databases">
        <title>Genome assemblies of two species of porcelain crab, Petrolisthes cinctipes and Petrolisthes manimaculis (Anomura: Porcellanidae).</title>
        <authorList>
            <person name="Angst P."/>
        </authorList>
    </citation>
    <scope>NUCLEOTIDE SEQUENCE</scope>
    <source>
        <strain evidence="6">PB745_01</strain>
        <tissue evidence="6">Gill</tissue>
    </source>
</reference>
<comment type="caution">
    <text evidence="6">The sequence shown here is derived from an EMBL/GenBank/DDBJ whole genome shotgun (WGS) entry which is preliminary data.</text>
</comment>
<evidence type="ECO:0000256" key="5">
    <source>
        <dbReference type="RuleBase" id="RU000416"/>
    </source>
</evidence>
<dbReference type="EMBL" id="JAWQEG010000908">
    <property type="protein sequence ID" value="KAK3884154.1"/>
    <property type="molecule type" value="Genomic_DNA"/>
</dbReference>
<organism evidence="6 7">
    <name type="scientific">Petrolisthes cinctipes</name>
    <name type="common">Flat porcelain crab</name>
    <dbReference type="NCBI Taxonomy" id="88211"/>
    <lineage>
        <taxon>Eukaryota</taxon>
        <taxon>Metazoa</taxon>
        <taxon>Ecdysozoa</taxon>
        <taxon>Arthropoda</taxon>
        <taxon>Crustacea</taxon>
        <taxon>Multicrustacea</taxon>
        <taxon>Malacostraca</taxon>
        <taxon>Eumalacostraca</taxon>
        <taxon>Eucarida</taxon>
        <taxon>Decapoda</taxon>
        <taxon>Pleocyemata</taxon>
        <taxon>Anomura</taxon>
        <taxon>Galatheoidea</taxon>
        <taxon>Porcellanidae</taxon>
        <taxon>Petrolisthes</taxon>
    </lineage>
</organism>
<keyword evidence="7" id="KW-1185">Reference proteome</keyword>
<dbReference type="InterPro" id="IPR001525">
    <property type="entry name" value="C5_MeTfrase"/>
</dbReference>
<sequence length="420" mass="47683">MASGQPLRILELYSGIGGMHMAARESGMEFEIIGSYEINTTALEVYRHNFPGTSKAHNIMGLTADHLDKLHPHLIMMSPPCQPFTRQGLKRDVEDSRTSSLLHFLHLLKEVPRTPDMILLENVAGFETSLARERLVEVLDARNYNWQEYLLSPTQFGVPNSRLRYYMLAKQKQSSFLFSPSNKVEAEFPLCLCIRGEKNILEDGEQCSSCSRPVLSVIHDLLQRTCSTHQPTIHSGTTTNTQLPLQLCYYLDHTSDMEPYFLKDNILRKYHMILDIVNGESRKSCCFTKGYSHYVEGTGSVIQHNTEVNMSHVYAKVEELSADSPEKLELLRQLQLRYFTPKEVARLMCFPSSFTFPETTTRKQRYRVLGNSVNRYLTFGKDLTHSISEALSAGFTCCEVHQLQALLQSSTRPGQGVTGV</sequence>
<evidence type="ECO:0000256" key="1">
    <source>
        <dbReference type="ARBA" id="ARBA00022603"/>
    </source>
</evidence>
<dbReference type="GO" id="GO:0008168">
    <property type="term" value="F:methyltransferase activity"/>
    <property type="evidence" value="ECO:0007669"/>
    <property type="project" value="UniProtKB-KW"/>
</dbReference>
<dbReference type="Proteomes" id="UP001286313">
    <property type="component" value="Unassembled WGS sequence"/>
</dbReference>
<evidence type="ECO:0000256" key="2">
    <source>
        <dbReference type="ARBA" id="ARBA00022679"/>
    </source>
</evidence>
<dbReference type="GO" id="GO:0005634">
    <property type="term" value="C:nucleus"/>
    <property type="evidence" value="ECO:0007669"/>
    <property type="project" value="TreeGrafter"/>
</dbReference>
<dbReference type="GO" id="GO:0032259">
    <property type="term" value="P:methylation"/>
    <property type="evidence" value="ECO:0007669"/>
    <property type="project" value="UniProtKB-KW"/>
</dbReference>
<dbReference type="NCBIfam" id="TIGR00675">
    <property type="entry name" value="dcm"/>
    <property type="match status" value="1"/>
</dbReference>
<gene>
    <name evidence="6" type="ORF">Pcinc_011556</name>
</gene>
<dbReference type="Pfam" id="PF00145">
    <property type="entry name" value="DNA_methylase"/>
    <property type="match status" value="1"/>
</dbReference>
<dbReference type="Gene3D" id="3.90.120.10">
    <property type="entry name" value="DNA Methylase, subunit A, domain 2"/>
    <property type="match status" value="1"/>
</dbReference>
<keyword evidence="3 4" id="KW-0949">S-adenosyl-L-methionine</keyword>
<dbReference type="AlphaFoldDB" id="A0AAE1KTB9"/>
<proteinExistence type="inferred from homology"/>
<dbReference type="PANTHER" id="PTHR46098:SF1">
    <property type="entry name" value="TRNA (CYTOSINE(38)-C(5))-METHYLTRANSFERASE"/>
    <property type="match status" value="1"/>
</dbReference>
<evidence type="ECO:0000313" key="6">
    <source>
        <dbReference type="EMBL" id="KAK3884154.1"/>
    </source>
</evidence>
<evidence type="ECO:0000256" key="4">
    <source>
        <dbReference type="PROSITE-ProRule" id="PRU01016"/>
    </source>
</evidence>
<dbReference type="PRINTS" id="PR00105">
    <property type="entry name" value="C5METTRFRASE"/>
</dbReference>
<feature type="active site" evidence="4">
    <location>
        <position position="81"/>
    </location>
</feature>
<keyword evidence="1 4" id="KW-0489">Methyltransferase</keyword>
<evidence type="ECO:0000313" key="7">
    <source>
        <dbReference type="Proteomes" id="UP001286313"/>
    </source>
</evidence>
<keyword evidence="2 4" id="KW-0808">Transferase</keyword>
<dbReference type="PROSITE" id="PS51679">
    <property type="entry name" value="SAM_MT_C5"/>
    <property type="match status" value="1"/>
</dbReference>
<dbReference type="InterPro" id="IPR029063">
    <property type="entry name" value="SAM-dependent_MTases_sf"/>
</dbReference>
<dbReference type="PANTHER" id="PTHR46098">
    <property type="entry name" value="TRNA (CYTOSINE(38)-C(5))-METHYLTRANSFERASE"/>
    <property type="match status" value="1"/>
</dbReference>
<dbReference type="SUPFAM" id="SSF53335">
    <property type="entry name" value="S-adenosyl-L-methionine-dependent methyltransferases"/>
    <property type="match status" value="1"/>
</dbReference>
<dbReference type="InterPro" id="IPR050750">
    <property type="entry name" value="C5-MTase"/>
</dbReference>